<proteinExistence type="predicted"/>
<keyword evidence="6 8" id="KW-0472">Membrane</keyword>
<feature type="domain" description="Thioredoxin" evidence="10">
    <location>
        <begin position="554"/>
        <end position="690"/>
    </location>
</feature>
<evidence type="ECO:0000256" key="9">
    <source>
        <dbReference type="SAM" id="SignalP"/>
    </source>
</evidence>
<feature type="transmembrane region" description="Helical" evidence="8">
    <location>
        <begin position="515"/>
        <end position="535"/>
    </location>
</feature>
<evidence type="ECO:0000256" key="5">
    <source>
        <dbReference type="ARBA" id="ARBA00022989"/>
    </source>
</evidence>
<feature type="transmembrane region" description="Helical" evidence="8">
    <location>
        <begin position="377"/>
        <end position="400"/>
    </location>
</feature>
<keyword evidence="2" id="KW-1003">Cell membrane</keyword>
<dbReference type="SUPFAM" id="SSF52833">
    <property type="entry name" value="Thioredoxin-like"/>
    <property type="match status" value="1"/>
</dbReference>
<gene>
    <name evidence="11" type="ORF">RM543_14695</name>
</gene>
<dbReference type="InterPro" id="IPR035671">
    <property type="entry name" value="DsbD_gamma"/>
</dbReference>
<dbReference type="InterPro" id="IPR036249">
    <property type="entry name" value="Thioredoxin-like_sf"/>
</dbReference>
<dbReference type="Proteomes" id="UP001265259">
    <property type="component" value="Unassembled WGS sequence"/>
</dbReference>
<dbReference type="Gene3D" id="3.40.30.10">
    <property type="entry name" value="Glutaredoxin"/>
    <property type="match status" value="1"/>
</dbReference>
<keyword evidence="4" id="KW-0201">Cytochrome c-type biogenesis</keyword>
<dbReference type="InterPro" id="IPR013766">
    <property type="entry name" value="Thioredoxin_domain"/>
</dbReference>
<dbReference type="EMBL" id="JAVRHL010000003">
    <property type="protein sequence ID" value="MDT0683936.1"/>
    <property type="molecule type" value="Genomic_DNA"/>
</dbReference>
<comment type="subcellular location">
    <subcellularLocation>
        <location evidence="1">Cell membrane</location>
        <topology evidence="1">Multi-pass membrane protein</topology>
    </subcellularLocation>
</comment>
<evidence type="ECO:0000256" key="2">
    <source>
        <dbReference type="ARBA" id="ARBA00022475"/>
    </source>
</evidence>
<dbReference type="CDD" id="cd02953">
    <property type="entry name" value="DsbDgamma"/>
    <property type="match status" value="1"/>
</dbReference>
<sequence length="697" mass="71301">MSLTRIIAWTVLLAGLAVPAAAAETDAIEGDGASIRLITAEDGVAPGATTLSAGLDVVLNEGWKTYWRSPGEVGLPPEIDWSASENVATVEMLWPAPHRFRAFGIENYGYDERVVFPLRVTLEDPGAPARLEGHGSLLVCSEVCIPQDVSLALAIEGGTGIDDASAALIADHAARVPTEGEASPWRIGAAALSADGTDFVITATGPGGFAAPEVFPEWDGAYPASFGAPDLRLTENGLWAAFPVLSPGDPGAPIRVTLTDGTAAAEFAPSWDAAAPPGPDSAVGTGTDWAELAVFAGIALLGGLLMNVMPCVLPVLSIKLGHAMKARGHGPARVRRGFLVSAAGVISFFVALAAVTLTARGAGLSMGWGLQFQSPAFLAVLIVCLAALAANLAGLFEIGLPSAWQTRLARADGAPGYGGDFATGALAAVLATPCTAPFLGTAVAFALAGSAVDVIVVFIALGIGLASPYLALAAAPGLLTRLPRPGRWMLLVKVALGAALALTVIWLLAVLSAVAGPAAAAVVAALAALFVVVLWRGSRILPPSAIALGLAAILGAGIVLPPRLVTAAQGPEVASGIWSEFDRGQIARRVSEGDVVFVDVTADWCLTCQANKRLVLDRAEMVEALSAEGILAMRADWTRPDPAISQYLETFGRYGIPFNAVYGPGAPEGIALPELLTRDAVLSALDAASGGRTQASN</sequence>
<evidence type="ECO:0000256" key="8">
    <source>
        <dbReference type="SAM" id="Phobius"/>
    </source>
</evidence>
<protein>
    <submittedName>
        <fullName evidence="11">Protein-disulfide reductase DsbD family protein</fullName>
    </submittedName>
</protein>
<feature type="transmembrane region" description="Helical" evidence="8">
    <location>
        <begin position="454"/>
        <end position="478"/>
    </location>
</feature>
<organism evidence="11 12">
    <name type="scientific">Tropicimonas omnivorans</name>
    <dbReference type="NCBI Taxonomy" id="3075590"/>
    <lineage>
        <taxon>Bacteria</taxon>
        <taxon>Pseudomonadati</taxon>
        <taxon>Pseudomonadota</taxon>
        <taxon>Alphaproteobacteria</taxon>
        <taxon>Rhodobacterales</taxon>
        <taxon>Roseobacteraceae</taxon>
        <taxon>Tropicimonas</taxon>
    </lineage>
</organism>
<feature type="transmembrane region" description="Helical" evidence="8">
    <location>
        <begin position="540"/>
        <end position="560"/>
    </location>
</feature>
<evidence type="ECO:0000256" key="7">
    <source>
        <dbReference type="ARBA" id="ARBA00023284"/>
    </source>
</evidence>
<keyword evidence="3 8" id="KW-0812">Transmembrane</keyword>
<evidence type="ECO:0000313" key="12">
    <source>
        <dbReference type="Proteomes" id="UP001265259"/>
    </source>
</evidence>
<keyword evidence="9" id="KW-0732">Signal</keyword>
<comment type="caution">
    <text evidence="11">The sequence shown here is derived from an EMBL/GenBank/DDBJ whole genome shotgun (WGS) entry which is preliminary data.</text>
</comment>
<dbReference type="Pfam" id="PF13899">
    <property type="entry name" value="Thioredoxin_7"/>
    <property type="match status" value="1"/>
</dbReference>
<keyword evidence="12" id="KW-1185">Reference proteome</keyword>
<feature type="chain" id="PRO_5046787649" evidence="9">
    <location>
        <begin position="23"/>
        <end position="697"/>
    </location>
</feature>
<dbReference type="PROSITE" id="PS00194">
    <property type="entry name" value="THIOREDOXIN_1"/>
    <property type="match status" value="1"/>
</dbReference>
<dbReference type="PANTHER" id="PTHR32234:SF3">
    <property type="entry name" value="SUPPRESSION OF COPPER SENSITIVITY PROTEIN"/>
    <property type="match status" value="1"/>
</dbReference>
<feature type="transmembrane region" description="Helical" evidence="8">
    <location>
        <begin position="490"/>
        <end position="509"/>
    </location>
</feature>
<dbReference type="Pfam" id="PF02683">
    <property type="entry name" value="DsbD_TM"/>
    <property type="match status" value="1"/>
</dbReference>
<dbReference type="PROSITE" id="PS51352">
    <property type="entry name" value="THIOREDOXIN_2"/>
    <property type="match status" value="1"/>
</dbReference>
<dbReference type="InterPro" id="IPR017937">
    <property type="entry name" value="Thioredoxin_CS"/>
</dbReference>
<dbReference type="Pfam" id="PF11412">
    <property type="entry name" value="DsbD_N"/>
    <property type="match status" value="1"/>
</dbReference>
<feature type="transmembrane region" description="Helical" evidence="8">
    <location>
        <begin position="337"/>
        <end position="357"/>
    </location>
</feature>
<feature type="signal peptide" evidence="9">
    <location>
        <begin position="1"/>
        <end position="22"/>
    </location>
</feature>
<evidence type="ECO:0000313" key="11">
    <source>
        <dbReference type="EMBL" id="MDT0683936.1"/>
    </source>
</evidence>
<keyword evidence="7" id="KW-0676">Redox-active center</keyword>
<dbReference type="RefSeq" id="WP_311692931.1">
    <property type="nucleotide sequence ID" value="NZ_JAVRHL010000003.1"/>
</dbReference>
<evidence type="ECO:0000256" key="1">
    <source>
        <dbReference type="ARBA" id="ARBA00004651"/>
    </source>
</evidence>
<keyword evidence="5 8" id="KW-1133">Transmembrane helix</keyword>
<evidence type="ECO:0000259" key="10">
    <source>
        <dbReference type="PROSITE" id="PS51352"/>
    </source>
</evidence>
<evidence type="ECO:0000256" key="3">
    <source>
        <dbReference type="ARBA" id="ARBA00022692"/>
    </source>
</evidence>
<evidence type="ECO:0000256" key="6">
    <source>
        <dbReference type="ARBA" id="ARBA00023136"/>
    </source>
</evidence>
<feature type="transmembrane region" description="Helical" evidence="8">
    <location>
        <begin position="421"/>
        <end position="448"/>
    </location>
</feature>
<evidence type="ECO:0000256" key="4">
    <source>
        <dbReference type="ARBA" id="ARBA00022748"/>
    </source>
</evidence>
<feature type="transmembrane region" description="Helical" evidence="8">
    <location>
        <begin position="292"/>
        <end position="316"/>
    </location>
</feature>
<dbReference type="InterPro" id="IPR028250">
    <property type="entry name" value="DsbDN"/>
</dbReference>
<dbReference type="PANTHER" id="PTHR32234">
    <property type="entry name" value="THIOL:DISULFIDE INTERCHANGE PROTEIN DSBD"/>
    <property type="match status" value="1"/>
</dbReference>
<accession>A0ABU3DJN9</accession>
<dbReference type="InterPro" id="IPR003834">
    <property type="entry name" value="Cyt_c_assmbl_TM_dom"/>
</dbReference>
<name>A0ABU3DJN9_9RHOB</name>
<reference evidence="11 12" key="1">
    <citation type="submission" date="2023-09" db="EMBL/GenBank/DDBJ databases">
        <authorList>
            <person name="Rey-Velasco X."/>
        </authorList>
    </citation>
    <scope>NUCLEOTIDE SEQUENCE [LARGE SCALE GENOMIC DNA]</scope>
    <source>
        <strain evidence="11 12">F158</strain>
    </source>
</reference>